<name>G0MS54_CAEBE</name>
<dbReference type="PANTHER" id="PTHR22941:SF28">
    <property type="entry name" value="SERPENTINE RECEPTOR, CLASS H"/>
    <property type="match status" value="1"/>
</dbReference>
<dbReference type="OrthoDB" id="5821676at2759"/>
<dbReference type="PANTHER" id="PTHR22941">
    <property type="entry name" value="SERPENTINE RECEPTOR"/>
    <property type="match status" value="1"/>
</dbReference>
<dbReference type="SUPFAM" id="SSF81321">
    <property type="entry name" value="Family A G protein-coupled receptor-like"/>
    <property type="match status" value="1"/>
</dbReference>
<feature type="transmembrane region" description="Helical" evidence="1">
    <location>
        <begin position="232"/>
        <end position="259"/>
    </location>
</feature>
<feature type="transmembrane region" description="Helical" evidence="1">
    <location>
        <begin position="173"/>
        <end position="194"/>
    </location>
</feature>
<keyword evidence="3" id="KW-1185">Reference proteome</keyword>
<dbReference type="Pfam" id="PF10318">
    <property type="entry name" value="7TM_GPCR_Srh"/>
    <property type="match status" value="1"/>
</dbReference>
<gene>
    <name evidence="2" type="primary">Cbn-srh-129</name>
    <name evidence="2" type="ORF">CAEBREN_20114</name>
</gene>
<proteinExistence type="predicted"/>
<dbReference type="OMA" id="ICIALHG"/>
<dbReference type="AlphaFoldDB" id="G0MS54"/>
<dbReference type="InterPro" id="IPR019422">
    <property type="entry name" value="7TM_GPCR_serpentine_rcpt_Srh"/>
</dbReference>
<evidence type="ECO:0000313" key="3">
    <source>
        <dbReference type="Proteomes" id="UP000008068"/>
    </source>
</evidence>
<dbReference type="Proteomes" id="UP000008068">
    <property type="component" value="Unassembled WGS sequence"/>
</dbReference>
<dbReference type="FunCoup" id="G0MS54">
    <property type="interactions" value="175"/>
</dbReference>
<protein>
    <submittedName>
        <fullName evidence="2">CBN-SRH-129 protein</fullName>
    </submittedName>
</protein>
<feature type="transmembrane region" description="Helical" evidence="1">
    <location>
        <begin position="280"/>
        <end position="303"/>
    </location>
</feature>
<keyword evidence="1" id="KW-0472">Membrane</keyword>
<reference evidence="3" key="1">
    <citation type="submission" date="2011-07" db="EMBL/GenBank/DDBJ databases">
        <authorList>
            <consortium name="Caenorhabditis brenneri Sequencing and Analysis Consortium"/>
            <person name="Wilson R.K."/>
        </authorList>
    </citation>
    <scope>NUCLEOTIDE SEQUENCE [LARGE SCALE GENOMIC DNA]</scope>
    <source>
        <strain evidence="3">PB2801</strain>
    </source>
</reference>
<evidence type="ECO:0000256" key="1">
    <source>
        <dbReference type="SAM" id="Phobius"/>
    </source>
</evidence>
<feature type="transmembrane region" description="Helical" evidence="1">
    <location>
        <begin position="131"/>
        <end position="152"/>
    </location>
</feature>
<organism evidence="3">
    <name type="scientific">Caenorhabditis brenneri</name>
    <name type="common">Nematode worm</name>
    <dbReference type="NCBI Taxonomy" id="135651"/>
    <lineage>
        <taxon>Eukaryota</taxon>
        <taxon>Metazoa</taxon>
        <taxon>Ecdysozoa</taxon>
        <taxon>Nematoda</taxon>
        <taxon>Chromadorea</taxon>
        <taxon>Rhabditida</taxon>
        <taxon>Rhabditina</taxon>
        <taxon>Rhabditomorpha</taxon>
        <taxon>Rhabditoidea</taxon>
        <taxon>Rhabditidae</taxon>
        <taxon>Peloderinae</taxon>
        <taxon>Caenorhabditis</taxon>
    </lineage>
</organism>
<dbReference type="InParanoid" id="G0MS54"/>
<keyword evidence="1" id="KW-1133">Transmembrane helix</keyword>
<sequence>MSQIQSYPSTRESVPPERAKPQLQFSLLLAYAHNNNMCDFNDSGLASQQVFSMILHLMTAIEVPIHLFGGYVILFKTPVKMTSVKWSMFVLHFWSSLLDITICFLVIPYTIFPVPCGIPLGILSLLGVHPMIQGFILVICGSLTGISILAFFENRCNSMKYGPYAQTKLTRGIRYTYLSVNYLLAFAYMIPIYLQLPGKAESENYALENFPCLPSKIYRHSNFFVASTNIPFIFSLVGSLTVLVTAQILYHVIYSVIALRNRTKKLSRVTSTLQKKFSNALYAQVAIPMIVYLFPMVYVFSTWTFDILSQTCNNLVFICIALHGLFSTITMIGVHKPYRETLKLFLPKCERLRKRSKVSGARVDLQLSAIL</sequence>
<feature type="transmembrane region" description="Helical" evidence="1">
    <location>
        <begin position="315"/>
        <end position="334"/>
    </location>
</feature>
<feature type="transmembrane region" description="Helical" evidence="1">
    <location>
        <begin position="86"/>
        <end position="111"/>
    </location>
</feature>
<evidence type="ECO:0000313" key="2">
    <source>
        <dbReference type="EMBL" id="EGT42614.1"/>
    </source>
</evidence>
<feature type="transmembrane region" description="Helical" evidence="1">
    <location>
        <begin position="50"/>
        <end position="74"/>
    </location>
</feature>
<keyword evidence="1" id="KW-0812">Transmembrane</keyword>
<dbReference type="HOGENOM" id="CLU_042960_1_1_1"/>
<dbReference type="InterPro" id="IPR053220">
    <property type="entry name" value="Nematode_rcpt-like_serp_H"/>
</dbReference>
<accession>G0MS54</accession>
<dbReference type="eggNOG" id="ENOG502TGDU">
    <property type="taxonomic scope" value="Eukaryota"/>
</dbReference>
<dbReference type="EMBL" id="GL379809">
    <property type="protein sequence ID" value="EGT42614.1"/>
    <property type="molecule type" value="Genomic_DNA"/>
</dbReference>